<evidence type="ECO:0000313" key="2">
    <source>
        <dbReference type="Proteomes" id="UP001325479"/>
    </source>
</evidence>
<dbReference type="Proteomes" id="UP001325479">
    <property type="component" value="Chromosome"/>
</dbReference>
<protein>
    <submittedName>
        <fullName evidence="1">Uncharacterized protein</fullName>
    </submittedName>
</protein>
<gene>
    <name evidence="1" type="ORF">U0042_18265</name>
</gene>
<dbReference type="RefSeq" id="WP_114815417.1">
    <property type="nucleotide sequence ID" value="NZ_CP139965.1"/>
</dbReference>
<reference evidence="1 2" key="1">
    <citation type="submission" date="2023-12" db="EMBL/GenBank/DDBJ databases">
        <title>Genome sequencing and assembly of bacterial species from a model synthetic community.</title>
        <authorList>
            <person name="Hogle S.L."/>
        </authorList>
    </citation>
    <scope>NUCLEOTIDE SEQUENCE [LARGE SCALE GENOMIC DNA]</scope>
    <source>
        <strain evidence="1 2">HAMBI 2494</strain>
    </source>
</reference>
<evidence type="ECO:0000313" key="1">
    <source>
        <dbReference type="EMBL" id="WQD76055.1"/>
    </source>
</evidence>
<keyword evidence="2" id="KW-1185">Reference proteome</keyword>
<name>A0ABZ0WFF6_9BURK</name>
<dbReference type="EMBL" id="CP139965">
    <property type="protein sequence ID" value="WQD76055.1"/>
    <property type="molecule type" value="Genomic_DNA"/>
</dbReference>
<accession>A0ABZ0WFF6</accession>
<sequence length="209" mass="24302">MTFRQYTKKLFDDYDLVLSDIQLKSILGFERLFTEHPPKADTSGYEFVEIDSADSFDTIWRSRGMYMIASDFEPNLEKRDGCRLRIEGLPVIYRGQADLVRERVQSHLDNTRYVKTKDKKKQGTWTRCLKLDRKPGNGGIDCYVAPYQNYRWVVVVLPLRDSTTEFRNCAEWGFDAVFGKPIASNERVQGPSKSILDDARVRFAHDQPE</sequence>
<organism evidence="1 2">
    <name type="scientific">Paraburkholderia kururiensis</name>
    <dbReference type="NCBI Taxonomy" id="984307"/>
    <lineage>
        <taxon>Bacteria</taxon>
        <taxon>Pseudomonadati</taxon>
        <taxon>Pseudomonadota</taxon>
        <taxon>Betaproteobacteria</taxon>
        <taxon>Burkholderiales</taxon>
        <taxon>Burkholderiaceae</taxon>
        <taxon>Paraburkholderia</taxon>
    </lineage>
</organism>
<proteinExistence type="predicted"/>